<dbReference type="Pfam" id="PF04239">
    <property type="entry name" value="DUF421"/>
    <property type="match status" value="1"/>
</dbReference>
<gene>
    <name evidence="10" type="ORF">CWS01_01620</name>
</gene>
<comment type="caution">
    <text evidence="10">The sequence shown here is derived from an EMBL/GenBank/DDBJ whole genome shotgun (WGS) entry which is preliminary data.</text>
</comment>
<dbReference type="Gene3D" id="3.30.240.20">
    <property type="entry name" value="bsu07140 like domains"/>
    <property type="match status" value="2"/>
</dbReference>
<keyword evidence="4 7" id="KW-0812">Transmembrane</keyword>
<evidence type="ECO:0000256" key="2">
    <source>
        <dbReference type="ARBA" id="ARBA00006448"/>
    </source>
</evidence>
<dbReference type="OrthoDB" id="9778331at2"/>
<feature type="domain" description="YetF-like N-terminal transmembrane" evidence="9">
    <location>
        <begin position="6"/>
        <end position="78"/>
    </location>
</feature>
<evidence type="ECO:0000256" key="6">
    <source>
        <dbReference type="ARBA" id="ARBA00023136"/>
    </source>
</evidence>
<evidence type="ECO:0000256" key="5">
    <source>
        <dbReference type="ARBA" id="ARBA00022989"/>
    </source>
</evidence>
<accession>A0A2N0Z7T7</accession>
<evidence type="ECO:0000259" key="8">
    <source>
        <dbReference type="Pfam" id="PF04239"/>
    </source>
</evidence>
<feature type="domain" description="YetF C-terminal" evidence="8">
    <location>
        <begin position="82"/>
        <end position="214"/>
    </location>
</feature>
<comment type="subcellular location">
    <subcellularLocation>
        <location evidence="1">Cell membrane</location>
        <topology evidence="1">Multi-pass membrane protein</topology>
    </subcellularLocation>
</comment>
<dbReference type="PANTHER" id="PTHR34582:SF7">
    <property type="entry name" value="UPF0702 TRANSMEMBRANE PROTEIN YDFS"/>
    <property type="match status" value="1"/>
</dbReference>
<evidence type="ECO:0000256" key="1">
    <source>
        <dbReference type="ARBA" id="ARBA00004651"/>
    </source>
</evidence>
<evidence type="ECO:0008006" key="12">
    <source>
        <dbReference type="Google" id="ProtNLM"/>
    </source>
</evidence>
<evidence type="ECO:0000259" key="9">
    <source>
        <dbReference type="Pfam" id="PF20730"/>
    </source>
</evidence>
<name>A0A2N0Z7T7_9BACI</name>
<proteinExistence type="inferred from homology"/>
<dbReference type="InterPro" id="IPR007353">
    <property type="entry name" value="DUF421"/>
</dbReference>
<evidence type="ECO:0000256" key="4">
    <source>
        <dbReference type="ARBA" id="ARBA00022692"/>
    </source>
</evidence>
<dbReference type="Pfam" id="PF20730">
    <property type="entry name" value="YetF_N"/>
    <property type="match status" value="1"/>
</dbReference>
<dbReference type="PANTHER" id="PTHR34582">
    <property type="entry name" value="UPF0702 TRANSMEMBRANE PROTEIN YCAP"/>
    <property type="match status" value="1"/>
</dbReference>
<evidence type="ECO:0000256" key="7">
    <source>
        <dbReference type="SAM" id="Phobius"/>
    </source>
</evidence>
<feature type="transmembrane region" description="Helical" evidence="7">
    <location>
        <begin position="33"/>
        <end position="51"/>
    </location>
</feature>
<dbReference type="AlphaFoldDB" id="A0A2N0Z7T7"/>
<dbReference type="InterPro" id="IPR048454">
    <property type="entry name" value="YetF_N"/>
</dbReference>
<evidence type="ECO:0000313" key="10">
    <source>
        <dbReference type="EMBL" id="PKG25568.1"/>
    </source>
</evidence>
<keyword evidence="5 7" id="KW-1133">Transmembrane helix</keyword>
<dbReference type="Proteomes" id="UP000233375">
    <property type="component" value="Unassembled WGS sequence"/>
</dbReference>
<keyword evidence="3" id="KW-1003">Cell membrane</keyword>
<evidence type="ECO:0000256" key="3">
    <source>
        <dbReference type="ARBA" id="ARBA00022475"/>
    </source>
</evidence>
<dbReference type="EMBL" id="PISE01000003">
    <property type="protein sequence ID" value="PKG25568.1"/>
    <property type="molecule type" value="Genomic_DNA"/>
</dbReference>
<dbReference type="GO" id="GO:0005886">
    <property type="term" value="C:plasma membrane"/>
    <property type="evidence" value="ECO:0007669"/>
    <property type="project" value="UniProtKB-SubCell"/>
</dbReference>
<sequence>MSETVYTIIRALLIIISLFFITKLLGKKQLSKLSFFEYIVGITVGDIAGSISMDSALNMKEGIISIIIWTSIPLIISFFSLRSKRFRDFVEGTPTIFIKNGNLIEEHLRKEKYSLDELLEQLRTKSIFRVEDIEFATLEANGELSVLLKKSKQPLLVEDMIDTPPVEKEVYSIIMDGKLNDKAMDKCKLSKKWVESALNKRGLLLEEVFLAQVDHNGTLTFDFYDDTKSESKS</sequence>
<evidence type="ECO:0000313" key="11">
    <source>
        <dbReference type="Proteomes" id="UP000233375"/>
    </source>
</evidence>
<dbReference type="RefSeq" id="WP_101175292.1">
    <property type="nucleotide sequence ID" value="NZ_PISE01000003.1"/>
</dbReference>
<feature type="transmembrane region" description="Helical" evidence="7">
    <location>
        <begin position="6"/>
        <end position="26"/>
    </location>
</feature>
<dbReference type="InterPro" id="IPR023090">
    <property type="entry name" value="UPF0702_alpha/beta_dom_sf"/>
</dbReference>
<feature type="transmembrane region" description="Helical" evidence="7">
    <location>
        <begin position="63"/>
        <end position="81"/>
    </location>
</feature>
<keyword evidence="11" id="KW-1185">Reference proteome</keyword>
<protein>
    <recommendedName>
        <fullName evidence="12">DUF421 domain-containing protein</fullName>
    </recommendedName>
</protein>
<organism evidence="10 11">
    <name type="scientific">Niallia nealsonii</name>
    <dbReference type="NCBI Taxonomy" id="115979"/>
    <lineage>
        <taxon>Bacteria</taxon>
        <taxon>Bacillati</taxon>
        <taxon>Bacillota</taxon>
        <taxon>Bacilli</taxon>
        <taxon>Bacillales</taxon>
        <taxon>Bacillaceae</taxon>
        <taxon>Niallia</taxon>
    </lineage>
</organism>
<reference evidence="10 11" key="1">
    <citation type="journal article" date="2003" name="Int. J. Syst. Evol. Microbiol.">
        <title>Bacillus nealsonii sp. nov., isolated from a spacecraft-assembly facility, whose spores are gamma-radiation resistant.</title>
        <authorList>
            <person name="Venkateswaran K."/>
            <person name="Kempf M."/>
            <person name="Chen F."/>
            <person name="Satomi M."/>
            <person name="Nicholson W."/>
            <person name="Kern R."/>
        </authorList>
    </citation>
    <scope>NUCLEOTIDE SEQUENCE [LARGE SCALE GENOMIC DNA]</scope>
    <source>
        <strain evidence="10 11">FO-92</strain>
    </source>
</reference>
<comment type="similarity">
    <text evidence="2">Belongs to the UPF0702 family.</text>
</comment>
<keyword evidence="6 7" id="KW-0472">Membrane</keyword>